<sequence length="92" mass="10198">MLTGWRCETKLARISAGAGAGIKTECLWLNQQYQIALERGAIDMGHISRGAYITHHIRQQDTEAKISAAIAQRMIKPLTKTDAKHAIVVTLR</sequence>
<proteinExistence type="predicted"/>
<dbReference type="RefSeq" id="WP_223936755.1">
    <property type="nucleotide sequence ID" value="NZ_AP024941.1"/>
</dbReference>
<protein>
    <submittedName>
        <fullName evidence="1">Uncharacterized protein</fullName>
    </submittedName>
</protein>
<accession>A0AA37D3D0</accession>
<organism evidence="1 2">
    <name type="scientific">Aeromonas caviae</name>
    <name type="common">Aeromonas punctata</name>
    <dbReference type="NCBI Taxonomy" id="648"/>
    <lineage>
        <taxon>Bacteria</taxon>
        <taxon>Pseudomonadati</taxon>
        <taxon>Pseudomonadota</taxon>
        <taxon>Gammaproteobacteria</taxon>
        <taxon>Aeromonadales</taxon>
        <taxon>Aeromonadaceae</taxon>
        <taxon>Aeromonas</taxon>
    </lineage>
</organism>
<gene>
    <name evidence="1" type="ORF">KAM351_33230</name>
</gene>
<dbReference type="EMBL" id="BPNN01000058">
    <property type="protein sequence ID" value="GJA64712.1"/>
    <property type="molecule type" value="Genomic_DNA"/>
</dbReference>
<dbReference type="Proteomes" id="UP000886934">
    <property type="component" value="Unassembled WGS sequence"/>
</dbReference>
<dbReference type="AlphaFoldDB" id="A0AA37D3D0"/>
<evidence type="ECO:0000313" key="2">
    <source>
        <dbReference type="Proteomes" id="UP000886934"/>
    </source>
</evidence>
<evidence type="ECO:0000313" key="1">
    <source>
        <dbReference type="EMBL" id="GJA64712.1"/>
    </source>
</evidence>
<comment type="caution">
    <text evidence="1">The sequence shown here is derived from an EMBL/GenBank/DDBJ whole genome shotgun (WGS) entry which is preliminary data.</text>
</comment>
<reference evidence="1" key="1">
    <citation type="submission" date="2021-07" db="EMBL/GenBank/DDBJ databases">
        <title>Draft genome sequence of carbapenem-resistant Aeromonas spp. in Japan.</title>
        <authorList>
            <person name="Maehana S."/>
            <person name="Suzuki M."/>
            <person name="Kitasato H."/>
        </authorList>
    </citation>
    <scope>NUCLEOTIDE SEQUENCE</scope>
    <source>
        <strain evidence="1">KAM351</strain>
    </source>
</reference>
<name>A0AA37D3D0_AERCA</name>